<keyword evidence="3" id="KW-1185">Reference proteome</keyword>
<protein>
    <recommendedName>
        <fullName evidence="1">C2H2-type domain-containing protein</fullName>
    </recommendedName>
</protein>
<dbReference type="Proteomes" id="UP000299102">
    <property type="component" value="Unassembled WGS sequence"/>
</dbReference>
<organism evidence="2 3">
    <name type="scientific">Eumeta variegata</name>
    <name type="common">Bagworm moth</name>
    <name type="synonym">Eumeta japonica</name>
    <dbReference type="NCBI Taxonomy" id="151549"/>
    <lineage>
        <taxon>Eukaryota</taxon>
        <taxon>Metazoa</taxon>
        <taxon>Ecdysozoa</taxon>
        <taxon>Arthropoda</taxon>
        <taxon>Hexapoda</taxon>
        <taxon>Insecta</taxon>
        <taxon>Pterygota</taxon>
        <taxon>Neoptera</taxon>
        <taxon>Endopterygota</taxon>
        <taxon>Lepidoptera</taxon>
        <taxon>Glossata</taxon>
        <taxon>Ditrysia</taxon>
        <taxon>Tineoidea</taxon>
        <taxon>Psychidae</taxon>
        <taxon>Oiketicinae</taxon>
        <taxon>Eumeta</taxon>
    </lineage>
</organism>
<gene>
    <name evidence="2" type="ORF">EVAR_35791_1</name>
</gene>
<dbReference type="PROSITE" id="PS00028">
    <property type="entry name" value="ZINC_FINGER_C2H2_1"/>
    <property type="match status" value="1"/>
</dbReference>
<feature type="domain" description="C2H2-type" evidence="1">
    <location>
        <begin position="28"/>
        <end position="48"/>
    </location>
</feature>
<dbReference type="InterPro" id="IPR013087">
    <property type="entry name" value="Znf_C2H2_type"/>
</dbReference>
<proteinExistence type="predicted"/>
<accession>A0A4C1WMT8</accession>
<evidence type="ECO:0000313" key="3">
    <source>
        <dbReference type="Proteomes" id="UP000299102"/>
    </source>
</evidence>
<evidence type="ECO:0000313" key="2">
    <source>
        <dbReference type="EMBL" id="GBP52601.1"/>
    </source>
</evidence>
<dbReference type="AlphaFoldDB" id="A0A4C1WMT8"/>
<dbReference type="OrthoDB" id="6696131at2759"/>
<sequence length="112" mass="12677">MKVEAPFKTVPYDFYCPLSQDALVERICLVCSKYFASKKAAQLHKKLHGCISNIEKENALAIYSRQVKEVLCCIGADVEWVDVDDVTILNNQLEATLIIRDVPVADPLSEWF</sequence>
<reference evidence="2 3" key="1">
    <citation type="journal article" date="2019" name="Commun. Biol.">
        <title>The bagworm genome reveals a unique fibroin gene that provides high tensile strength.</title>
        <authorList>
            <person name="Kono N."/>
            <person name="Nakamura H."/>
            <person name="Ohtoshi R."/>
            <person name="Tomita M."/>
            <person name="Numata K."/>
            <person name="Arakawa K."/>
        </authorList>
    </citation>
    <scope>NUCLEOTIDE SEQUENCE [LARGE SCALE GENOMIC DNA]</scope>
</reference>
<dbReference type="EMBL" id="BGZK01000606">
    <property type="protein sequence ID" value="GBP52601.1"/>
    <property type="molecule type" value="Genomic_DNA"/>
</dbReference>
<comment type="caution">
    <text evidence="2">The sequence shown here is derived from an EMBL/GenBank/DDBJ whole genome shotgun (WGS) entry which is preliminary data.</text>
</comment>
<name>A0A4C1WMT8_EUMVA</name>
<evidence type="ECO:0000259" key="1">
    <source>
        <dbReference type="PROSITE" id="PS00028"/>
    </source>
</evidence>